<organism evidence="1 2">
    <name type="scientific">Bacillus mycoides</name>
    <dbReference type="NCBI Taxonomy" id="1405"/>
    <lineage>
        <taxon>Bacteria</taxon>
        <taxon>Bacillati</taxon>
        <taxon>Bacillota</taxon>
        <taxon>Bacilli</taxon>
        <taxon>Bacillales</taxon>
        <taxon>Bacillaceae</taxon>
        <taxon>Bacillus</taxon>
        <taxon>Bacillus cereus group</taxon>
    </lineage>
</organism>
<name>A0A109GFZ3_BACMY</name>
<evidence type="ECO:0000313" key="1">
    <source>
        <dbReference type="EMBL" id="KWU66032.1"/>
    </source>
</evidence>
<proteinExistence type="predicted"/>
<dbReference type="AlphaFoldDB" id="A0A109GFZ3"/>
<evidence type="ECO:0000313" key="2">
    <source>
        <dbReference type="Proteomes" id="UP000065797"/>
    </source>
</evidence>
<dbReference type="Proteomes" id="UP000065797">
    <property type="component" value="Unassembled WGS sequence"/>
</dbReference>
<sequence>MDSFINRILEKTYNELLQMKAKISAVLFKPSFAKTVLDSWDYSLPLAYLLIKIDYEYNKLQ</sequence>
<reference evidence="1 2" key="1">
    <citation type="submission" date="2016-01" db="EMBL/GenBank/DDBJ databases">
        <authorList>
            <person name="McClelland M."/>
            <person name="Jain A."/>
            <person name="Saraogi P."/>
            <person name="Mendelson R."/>
            <person name="Westerman R."/>
            <person name="SanMiguel P."/>
            <person name="Csonka L."/>
        </authorList>
    </citation>
    <scope>NUCLEOTIDE SEQUENCE [LARGE SCALE GENOMIC DNA]</scope>
    <source>
        <strain evidence="1 2">PE8-15</strain>
    </source>
</reference>
<comment type="caution">
    <text evidence="1">The sequence shown here is derived from an EMBL/GenBank/DDBJ whole genome shotgun (WGS) entry which is preliminary data.</text>
</comment>
<protein>
    <submittedName>
        <fullName evidence="1">Uncharacterized protein</fullName>
    </submittedName>
</protein>
<dbReference type="EMBL" id="LRPH01000033">
    <property type="protein sequence ID" value="KWU66032.1"/>
    <property type="molecule type" value="Genomic_DNA"/>
</dbReference>
<gene>
    <name evidence="1" type="ORF">AWW70_00310</name>
</gene>
<accession>A0A109GFZ3</accession>